<evidence type="ECO:0000256" key="1">
    <source>
        <dbReference type="SAM" id="MobiDB-lite"/>
    </source>
</evidence>
<dbReference type="InParanoid" id="C7ZEE8"/>
<proteinExistence type="predicted"/>
<dbReference type="OrthoDB" id="2520703at2759"/>
<gene>
    <name evidence="2" type="ORF">NECHADRAFT_87428</name>
</gene>
<dbReference type="eggNOG" id="ENOG502RMKS">
    <property type="taxonomic scope" value="Eukaryota"/>
</dbReference>
<protein>
    <submittedName>
        <fullName evidence="2">Uncharacterized protein</fullName>
    </submittedName>
</protein>
<dbReference type="STRING" id="660122.C7ZEE8"/>
<reference evidence="2 3" key="1">
    <citation type="journal article" date="2009" name="PLoS Genet.">
        <title>The genome of Nectria haematococca: contribution of supernumerary chromosomes to gene expansion.</title>
        <authorList>
            <person name="Coleman J.J."/>
            <person name="Rounsley S.D."/>
            <person name="Rodriguez-Carres M."/>
            <person name="Kuo A."/>
            <person name="Wasmann C.C."/>
            <person name="Grimwood J."/>
            <person name="Schmutz J."/>
            <person name="Taga M."/>
            <person name="White G.J."/>
            <person name="Zhou S."/>
            <person name="Schwartz D.C."/>
            <person name="Freitag M."/>
            <person name="Ma L.J."/>
            <person name="Danchin E.G."/>
            <person name="Henrissat B."/>
            <person name="Coutinho P.M."/>
            <person name="Nelson D.R."/>
            <person name="Straney D."/>
            <person name="Napoli C.A."/>
            <person name="Barker B.M."/>
            <person name="Gribskov M."/>
            <person name="Rep M."/>
            <person name="Kroken S."/>
            <person name="Molnar I."/>
            <person name="Rensing C."/>
            <person name="Kennell J.C."/>
            <person name="Zamora J."/>
            <person name="Farman M.L."/>
            <person name="Selker E.U."/>
            <person name="Salamov A."/>
            <person name="Shapiro H."/>
            <person name="Pangilinan J."/>
            <person name="Lindquist E."/>
            <person name="Lamers C."/>
            <person name="Grigoriev I.V."/>
            <person name="Geiser D.M."/>
            <person name="Covert S.F."/>
            <person name="Temporini E."/>
            <person name="Vanetten H.D."/>
        </authorList>
    </citation>
    <scope>NUCLEOTIDE SEQUENCE [LARGE SCALE GENOMIC DNA]</scope>
    <source>
        <strain evidence="3">ATCC MYA-4622 / CBS 123669 / FGSC 9596 / NRRL 45880 / 77-13-4</strain>
    </source>
</reference>
<keyword evidence="3" id="KW-1185">Reference proteome</keyword>
<dbReference type="Proteomes" id="UP000005206">
    <property type="component" value="Chromosome 12"/>
</dbReference>
<dbReference type="HOGENOM" id="CLU_516865_0_0_1"/>
<accession>C7ZEE8</accession>
<dbReference type="OMA" id="ADSANHK"/>
<feature type="region of interest" description="Disordered" evidence="1">
    <location>
        <begin position="490"/>
        <end position="527"/>
    </location>
</feature>
<organism evidence="2 3">
    <name type="scientific">Fusarium vanettenii (strain ATCC MYA-4622 / CBS 123669 / FGSC 9596 / NRRL 45880 / 77-13-4)</name>
    <name type="common">Fusarium solani subsp. pisi</name>
    <dbReference type="NCBI Taxonomy" id="660122"/>
    <lineage>
        <taxon>Eukaryota</taxon>
        <taxon>Fungi</taxon>
        <taxon>Dikarya</taxon>
        <taxon>Ascomycota</taxon>
        <taxon>Pezizomycotina</taxon>
        <taxon>Sordariomycetes</taxon>
        <taxon>Hypocreomycetidae</taxon>
        <taxon>Hypocreales</taxon>
        <taxon>Nectriaceae</taxon>
        <taxon>Fusarium</taxon>
        <taxon>Fusarium solani species complex</taxon>
        <taxon>Fusarium vanettenii</taxon>
    </lineage>
</organism>
<dbReference type="AlphaFoldDB" id="C7ZEE8"/>
<dbReference type="EMBL" id="GG698921">
    <property type="protein sequence ID" value="EEU37662.1"/>
    <property type="molecule type" value="Genomic_DNA"/>
</dbReference>
<evidence type="ECO:0000313" key="2">
    <source>
        <dbReference type="EMBL" id="EEU37662.1"/>
    </source>
</evidence>
<feature type="compositionally biased region" description="Acidic residues" evidence="1">
    <location>
        <begin position="506"/>
        <end position="518"/>
    </location>
</feature>
<sequence length="527" mass="59877">MASTNEDAVPASLDRLPSETLLAIFNLFCWHCRGEEIKHDMIEASHDAWTSWLTLEALSQTSRRLRSIAQPIQYHDPNAYLRLSDLLYRIDLDFSLANHVKVLRLGNLEIEMNAPDDVNLALKVARKIGMHIEGGRNYFTHSGKRLVSHPTLHEPFCDQLVMALCTKVEMIAMQLDSFHDEQKYWKLAATHRRTYGSATNLNNLRHVTFFKRGTELFSIYHPGVGTVLRVAPALETLVLVETQWVELDDQRSSAFDVGVFAPALWNLTSLQLINSIVPWDPMDVPWEALRKVIEMIKSLKHFIYLARCVDCDERPTCHFGAGRFLEALKPQAETLEILEVGSYDLDCDTHNDGVFGLPNIDRSNLGPFRNLHTLRLLELAFCRHFDVEAAEKFRWNCISDLLLPNIKHLAIGLDTQWMAARKDVTGFGNDVVAGKFPNLESFHVFLAFGRQDNNENMRWAKCKSAKLQTKLDKAFRGSNVKVSMFPEGGYCSEFGPDYTSDRSPEDSSDDESDWDDEHDTGSGLGDE</sequence>
<dbReference type="GeneID" id="9669260"/>
<name>C7ZEE8_FUSV7</name>
<dbReference type="VEuPathDB" id="FungiDB:NECHADRAFT_87428"/>
<dbReference type="KEGG" id="nhe:NECHADRAFT_87428"/>
<dbReference type="RefSeq" id="XP_003043375.1">
    <property type="nucleotide sequence ID" value="XM_003043329.1"/>
</dbReference>
<evidence type="ECO:0000313" key="3">
    <source>
        <dbReference type="Proteomes" id="UP000005206"/>
    </source>
</evidence>